<dbReference type="OrthoDB" id="10683784at2759"/>
<sequence length="824" mass="86472">MQNSTRASMGLADGVYVPLGGGEKLQGEGIYAGSIARGQKKISKQNPIPVHWIGEKQNNVEAVVLFSSLTTPQRPAFASRRVFQLLLCKQVDFFIVDLNADIGSDAPDSRFVAAWRRRGLLPLRPDVSPPAPAVPQVFVDGVPLGDDSALQDLEDLGELNGILVGTLCPRCLAPRPPLSSAPVSASPPFSASRPVADSSSAAPASLPSPGAASPASSRRASSSSSPLPSERPPCAACGAVYVQLMTDEMLNTPLDFFEGSVFEEGFPPQALPLAAAAMHAPERISRPFPHGLTAEALAALDSTSASQYWHVLPFHQQRSSRDGSSRSLSPPSSPSSASLSSRGDPPAVLPSASNCLADWAPSSLRPPASSQCSLAVLPEETAQACEEAEAAEGRSRRVAPPRGRGRRHTACAAEWNAWKNKPRSRESKAKVPRNLAVANVCSPFLRFACDPKSVTTTARNLERLSTSENGNADADGASTALEGKNEKGPGIEGEKSKHTTEALRDGGRDAAAAARRHSAGKRHRRREEADDGGEESAEMYTEEAEEIPENEGEGREEPVIGAASRKSPRSSVSSPWTLAGSETSRATQNGFSPVERLFHSSLGDKAEKGGLVSPSVSLCSDLSLSAVPSPSAEGDEAEETAESFRISACGVPPVSRSSMKRAFPRWRSFAPSDCASFSSGFSTTAFAPVSTRGSLPRPSADCSPAFSSFRSSDRWSSSRVLASKACSLVSRASASSFSLLACDCRANSNSRRAPCGSSSGFREASRICEGAILPPGLCASPKPSTRLAAAPYAPSRPPSVADPPDASPACRKGSTGFSRLVKAT</sequence>
<dbReference type="SUPFAM" id="SSF52833">
    <property type="entry name" value="Thioredoxin-like"/>
    <property type="match status" value="1"/>
</dbReference>
<keyword evidence="3" id="KW-1185">Reference proteome</keyword>
<feature type="region of interest" description="Disordered" evidence="1">
    <location>
        <begin position="182"/>
        <end position="231"/>
    </location>
</feature>
<gene>
    <name evidence="2" type="ORF">BESB_080170</name>
</gene>
<feature type="compositionally biased region" description="Basic residues" evidence="1">
    <location>
        <begin position="396"/>
        <end position="409"/>
    </location>
</feature>
<dbReference type="InterPro" id="IPR036249">
    <property type="entry name" value="Thioredoxin-like_sf"/>
</dbReference>
<feature type="compositionally biased region" description="Low complexity" evidence="1">
    <location>
        <begin position="325"/>
        <end position="346"/>
    </location>
</feature>
<evidence type="ECO:0000313" key="3">
    <source>
        <dbReference type="Proteomes" id="UP000224006"/>
    </source>
</evidence>
<feature type="region of interest" description="Disordered" evidence="1">
    <location>
        <begin position="788"/>
        <end position="824"/>
    </location>
</feature>
<dbReference type="GeneID" id="40312944"/>
<feature type="compositionally biased region" description="Basic residues" evidence="1">
    <location>
        <begin position="514"/>
        <end position="525"/>
    </location>
</feature>
<evidence type="ECO:0000256" key="1">
    <source>
        <dbReference type="SAM" id="MobiDB-lite"/>
    </source>
</evidence>
<feature type="compositionally biased region" description="Basic and acidic residues" evidence="1">
    <location>
        <begin position="483"/>
        <end position="508"/>
    </location>
</feature>
<feature type="region of interest" description="Disordered" evidence="1">
    <location>
        <begin position="318"/>
        <end position="347"/>
    </location>
</feature>
<dbReference type="Proteomes" id="UP000224006">
    <property type="component" value="Chromosome VII"/>
</dbReference>
<name>A0A2A9MBV7_BESBE</name>
<dbReference type="EMBL" id="NWUJ01000008">
    <property type="protein sequence ID" value="PFH33801.1"/>
    <property type="molecule type" value="Genomic_DNA"/>
</dbReference>
<feature type="compositionally biased region" description="Polar residues" evidence="1">
    <location>
        <begin position="461"/>
        <end position="470"/>
    </location>
</feature>
<dbReference type="RefSeq" id="XP_029217810.1">
    <property type="nucleotide sequence ID" value="XM_029366379.1"/>
</dbReference>
<dbReference type="VEuPathDB" id="ToxoDB:BESB_080170"/>
<feature type="compositionally biased region" description="Polar residues" evidence="1">
    <location>
        <begin position="580"/>
        <end position="591"/>
    </location>
</feature>
<accession>A0A2A9MBV7</accession>
<feature type="region of interest" description="Disordered" evidence="1">
    <location>
        <begin position="690"/>
        <end position="717"/>
    </location>
</feature>
<feature type="compositionally biased region" description="Low complexity" evidence="1">
    <location>
        <begin position="182"/>
        <end position="228"/>
    </location>
</feature>
<feature type="compositionally biased region" description="Low complexity" evidence="1">
    <location>
        <begin position="707"/>
        <end position="717"/>
    </location>
</feature>
<comment type="caution">
    <text evidence="2">The sequence shown here is derived from an EMBL/GenBank/DDBJ whole genome shotgun (WGS) entry which is preliminary data.</text>
</comment>
<feature type="region of interest" description="Disordered" evidence="1">
    <location>
        <begin position="387"/>
        <end position="409"/>
    </location>
</feature>
<organism evidence="2 3">
    <name type="scientific">Besnoitia besnoiti</name>
    <name type="common">Apicomplexan protozoan</name>
    <dbReference type="NCBI Taxonomy" id="94643"/>
    <lineage>
        <taxon>Eukaryota</taxon>
        <taxon>Sar</taxon>
        <taxon>Alveolata</taxon>
        <taxon>Apicomplexa</taxon>
        <taxon>Conoidasida</taxon>
        <taxon>Coccidia</taxon>
        <taxon>Eucoccidiorida</taxon>
        <taxon>Eimeriorina</taxon>
        <taxon>Sarcocystidae</taxon>
        <taxon>Besnoitia</taxon>
    </lineage>
</organism>
<evidence type="ECO:0000313" key="2">
    <source>
        <dbReference type="EMBL" id="PFH33801.1"/>
    </source>
</evidence>
<dbReference type="AlphaFoldDB" id="A0A2A9MBV7"/>
<protein>
    <submittedName>
        <fullName evidence="2">Uncharacterized protein</fullName>
    </submittedName>
</protein>
<dbReference type="KEGG" id="bbes:BESB_080170"/>
<feature type="region of interest" description="Disordered" evidence="1">
    <location>
        <begin position="461"/>
        <end position="592"/>
    </location>
</feature>
<proteinExistence type="predicted"/>
<feature type="compositionally biased region" description="Acidic residues" evidence="1">
    <location>
        <begin position="529"/>
        <end position="551"/>
    </location>
</feature>
<reference evidence="2 3" key="1">
    <citation type="submission" date="2017-09" db="EMBL/GenBank/DDBJ databases">
        <title>Genome sequencing of Besnoitia besnoiti strain Bb-Ger1.</title>
        <authorList>
            <person name="Schares G."/>
            <person name="Venepally P."/>
            <person name="Lorenzi H.A."/>
        </authorList>
    </citation>
    <scope>NUCLEOTIDE SEQUENCE [LARGE SCALE GENOMIC DNA]</scope>
    <source>
        <strain evidence="2 3">Bb-Ger1</strain>
    </source>
</reference>